<keyword evidence="5" id="KW-0732">Signal</keyword>
<feature type="domain" description="OmpA-like" evidence="6">
    <location>
        <begin position="294"/>
        <end position="410"/>
    </location>
</feature>
<dbReference type="KEGG" id="rsi:Runsl_2225"/>
<reference evidence="8" key="1">
    <citation type="submission" date="2011-06" db="EMBL/GenBank/DDBJ databases">
        <title>The complete genome of chromosome of Runella slithyformis DSM 19594.</title>
        <authorList>
            <consortium name="US DOE Joint Genome Institute (JGI-PGF)"/>
            <person name="Lucas S."/>
            <person name="Han J."/>
            <person name="Lapidus A."/>
            <person name="Bruce D."/>
            <person name="Goodwin L."/>
            <person name="Pitluck S."/>
            <person name="Peters L."/>
            <person name="Kyrpides N."/>
            <person name="Mavromatis K."/>
            <person name="Ivanova N."/>
            <person name="Ovchinnikova G."/>
            <person name="Zhang X."/>
            <person name="Misra M."/>
            <person name="Detter J.C."/>
            <person name="Tapia R."/>
            <person name="Han C."/>
            <person name="Land M."/>
            <person name="Hauser L."/>
            <person name="Markowitz V."/>
            <person name="Cheng J.-F."/>
            <person name="Hugenholtz P."/>
            <person name="Woyke T."/>
            <person name="Wu D."/>
            <person name="Tindall B."/>
            <person name="Faehrich R."/>
            <person name="Brambilla E."/>
            <person name="Klenk H.-P."/>
            <person name="Eisen J.A."/>
        </authorList>
    </citation>
    <scope>NUCLEOTIDE SEQUENCE [LARGE SCALE GENOMIC DNA]</scope>
    <source>
        <strain evidence="8">ATCC 29530 / DSM 19594 / LMG 11500 / NCIMB 11436 / LSU 4</strain>
    </source>
</reference>
<feature type="signal peptide" evidence="5">
    <location>
        <begin position="1"/>
        <end position="20"/>
    </location>
</feature>
<dbReference type="GO" id="GO:0009279">
    <property type="term" value="C:cell outer membrane"/>
    <property type="evidence" value="ECO:0007669"/>
    <property type="project" value="UniProtKB-SubCell"/>
</dbReference>
<dbReference type="Pfam" id="PF00691">
    <property type="entry name" value="OmpA"/>
    <property type="match status" value="1"/>
</dbReference>
<evidence type="ECO:0000256" key="5">
    <source>
        <dbReference type="SAM" id="SignalP"/>
    </source>
</evidence>
<dbReference type="RefSeq" id="WP_013927948.1">
    <property type="nucleotide sequence ID" value="NC_015703.1"/>
</dbReference>
<dbReference type="CDD" id="cd07185">
    <property type="entry name" value="OmpA_C-like"/>
    <property type="match status" value="1"/>
</dbReference>
<name>A0A7U3ZK57_RUNSL</name>
<feature type="chain" id="PRO_5030868669" evidence="5">
    <location>
        <begin position="21"/>
        <end position="410"/>
    </location>
</feature>
<organism evidence="7 8">
    <name type="scientific">Runella slithyformis (strain ATCC 29530 / DSM 19594 / LMG 11500 / NCIMB 11436 / LSU 4)</name>
    <dbReference type="NCBI Taxonomy" id="761193"/>
    <lineage>
        <taxon>Bacteria</taxon>
        <taxon>Pseudomonadati</taxon>
        <taxon>Bacteroidota</taxon>
        <taxon>Cytophagia</taxon>
        <taxon>Cytophagales</taxon>
        <taxon>Spirosomataceae</taxon>
        <taxon>Runella</taxon>
    </lineage>
</organism>
<dbReference type="InterPro" id="IPR006664">
    <property type="entry name" value="OMP_bac"/>
</dbReference>
<comment type="subcellular location">
    <subcellularLocation>
        <location evidence="1">Cell outer membrane</location>
    </subcellularLocation>
</comment>
<dbReference type="InterPro" id="IPR036737">
    <property type="entry name" value="OmpA-like_sf"/>
</dbReference>
<dbReference type="Gene3D" id="3.30.1330.60">
    <property type="entry name" value="OmpA-like domain"/>
    <property type="match status" value="1"/>
</dbReference>
<dbReference type="InterPro" id="IPR006665">
    <property type="entry name" value="OmpA-like"/>
</dbReference>
<evidence type="ECO:0000256" key="2">
    <source>
        <dbReference type="ARBA" id="ARBA00023136"/>
    </source>
</evidence>
<proteinExistence type="predicted"/>
<reference evidence="7 8" key="2">
    <citation type="journal article" date="2012" name="Stand. Genomic Sci.">
        <title>Complete genome sequence of the aquatic bacterium Runella slithyformis type strain (LSU 4(T)).</title>
        <authorList>
            <person name="Copeland A."/>
            <person name="Zhang X."/>
            <person name="Misra M."/>
            <person name="Lapidus A."/>
            <person name="Nolan M."/>
            <person name="Lucas S."/>
            <person name="Deshpande S."/>
            <person name="Cheng J.F."/>
            <person name="Tapia R."/>
            <person name="Goodwin L.A."/>
            <person name="Pitluck S."/>
            <person name="Liolios K."/>
            <person name="Pagani I."/>
            <person name="Ivanova N."/>
            <person name="Mikhailova N."/>
            <person name="Pati A."/>
            <person name="Chen A."/>
            <person name="Palaniappan K."/>
            <person name="Land M."/>
            <person name="Hauser L."/>
            <person name="Pan C."/>
            <person name="Jeffries C.D."/>
            <person name="Detter J.C."/>
            <person name="Brambilla E.M."/>
            <person name="Rohde M."/>
            <person name="Djao O.D."/>
            <person name="Goker M."/>
            <person name="Sikorski J."/>
            <person name="Tindall B.J."/>
            <person name="Woyke T."/>
            <person name="Bristow J."/>
            <person name="Eisen J.A."/>
            <person name="Markowitz V."/>
            <person name="Hugenholtz P."/>
            <person name="Kyrpides N.C."/>
            <person name="Klenk H.P."/>
            <person name="Mavromatis K."/>
        </authorList>
    </citation>
    <scope>NUCLEOTIDE SEQUENCE [LARGE SCALE GENOMIC DNA]</scope>
    <source>
        <strain evidence="8">ATCC 29530 / DSM 19594 / LMG 11500 / NCIMB 11436 / LSU 4</strain>
    </source>
</reference>
<dbReference type="AlphaFoldDB" id="A0A7U3ZK57"/>
<evidence type="ECO:0000313" key="7">
    <source>
        <dbReference type="EMBL" id="AEI48637.1"/>
    </source>
</evidence>
<dbReference type="EMBL" id="CP002859">
    <property type="protein sequence ID" value="AEI48637.1"/>
    <property type="molecule type" value="Genomic_DNA"/>
</dbReference>
<dbReference type="InterPro" id="IPR050330">
    <property type="entry name" value="Bact_OuterMem_StrucFunc"/>
</dbReference>
<keyword evidence="3" id="KW-0998">Cell outer membrane</keyword>
<gene>
    <name evidence="7" type="ordered locus">Runsl_2225</name>
</gene>
<dbReference type="Proteomes" id="UP000000493">
    <property type="component" value="Chromosome"/>
</dbReference>
<dbReference type="PRINTS" id="PR01021">
    <property type="entry name" value="OMPADOMAIN"/>
</dbReference>
<dbReference type="PANTHER" id="PTHR30329">
    <property type="entry name" value="STATOR ELEMENT OF FLAGELLAR MOTOR COMPLEX"/>
    <property type="match status" value="1"/>
</dbReference>
<protein>
    <submittedName>
        <fullName evidence="7">OmpA/MotB domain protein</fullName>
    </submittedName>
</protein>
<sequence length="410" mass="46111">MKRLHFLSAFFLLLSFETIAQKLTTLSPYVEQQSQRYVNITKVELTNDYTILYFSLDFGSTSQPRTLEDILRGGRNLGTETIEIDPNCRLYEPGNAGRKFRFVKAEGIPVAPQTRKIVPGDFVKFSVYFERLDPGIEVFDMFEGRDHDSKRYWNFFSVHIRNPKRPLPKKQPTPEVQKQEPPIVAEKPQDIPRAPEPVKEATTQLVTVRGTIINAKTKQPVPARISYMAPGGENGLDSIALSASSGKFKLALDAGNKYAYVASAKGYFPSSGAFDLTQAKGGQEIVNEIVLNPVAVGEAITLNNIYFDISKFDLLTSSFAEMDRLTQLMRENPSMEIRVEGHTDNLGDFDKNIELSQNRANAVKKYLVSKGIEASRIEAKGFGPTRPVTKGTSESERRRNRRVEFVVVRM</sequence>
<keyword evidence="2 4" id="KW-0472">Membrane</keyword>
<dbReference type="PANTHER" id="PTHR30329:SF21">
    <property type="entry name" value="LIPOPROTEIN YIAD-RELATED"/>
    <property type="match status" value="1"/>
</dbReference>
<dbReference type="PROSITE" id="PS51123">
    <property type="entry name" value="OMPA_2"/>
    <property type="match status" value="1"/>
</dbReference>
<accession>A0A7U3ZK57</accession>
<evidence type="ECO:0000256" key="4">
    <source>
        <dbReference type="PROSITE-ProRule" id="PRU00473"/>
    </source>
</evidence>
<keyword evidence="8" id="KW-1185">Reference proteome</keyword>
<evidence type="ECO:0000313" key="8">
    <source>
        <dbReference type="Proteomes" id="UP000000493"/>
    </source>
</evidence>
<dbReference type="SUPFAM" id="SSF103088">
    <property type="entry name" value="OmpA-like"/>
    <property type="match status" value="1"/>
</dbReference>
<evidence type="ECO:0000259" key="6">
    <source>
        <dbReference type="PROSITE" id="PS51123"/>
    </source>
</evidence>
<evidence type="ECO:0000256" key="1">
    <source>
        <dbReference type="ARBA" id="ARBA00004442"/>
    </source>
</evidence>
<evidence type="ECO:0000256" key="3">
    <source>
        <dbReference type="ARBA" id="ARBA00023237"/>
    </source>
</evidence>